<evidence type="ECO:0008006" key="4">
    <source>
        <dbReference type="Google" id="ProtNLM"/>
    </source>
</evidence>
<dbReference type="PATRIC" id="fig|999422.3.peg.2008"/>
<dbReference type="Proteomes" id="UP000003167">
    <property type="component" value="Unassembled WGS sequence"/>
</dbReference>
<dbReference type="AlphaFoldDB" id="H1HP16"/>
<organism evidence="2 3">
    <name type="scientific">Segatella maculosa OT 289</name>
    <dbReference type="NCBI Taxonomy" id="999422"/>
    <lineage>
        <taxon>Bacteria</taxon>
        <taxon>Pseudomonadati</taxon>
        <taxon>Bacteroidota</taxon>
        <taxon>Bacteroidia</taxon>
        <taxon>Bacteroidales</taxon>
        <taxon>Prevotellaceae</taxon>
        <taxon>Segatella</taxon>
    </lineage>
</organism>
<evidence type="ECO:0000313" key="2">
    <source>
        <dbReference type="EMBL" id="EHO68656.1"/>
    </source>
</evidence>
<dbReference type="EMBL" id="AGEK01000032">
    <property type="protein sequence ID" value="EHO68656.1"/>
    <property type="molecule type" value="Genomic_DNA"/>
</dbReference>
<keyword evidence="1" id="KW-0732">Signal</keyword>
<accession>H1HP16</accession>
<proteinExistence type="predicted"/>
<comment type="caution">
    <text evidence="2">The sequence shown here is derived from an EMBL/GenBank/DDBJ whole genome shotgun (WGS) entry which is preliminary data.</text>
</comment>
<evidence type="ECO:0000256" key="1">
    <source>
        <dbReference type="SAM" id="SignalP"/>
    </source>
</evidence>
<feature type="chain" id="PRO_5003550971" description="PepSY domain-containing protein" evidence="1">
    <location>
        <begin position="29"/>
        <end position="229"/>
    </location>
</feature>
<feature type="signal peptide" evidence="1">
    <location>
        <begin position="1"/>
        <end position="28"/>
    </location>
</feature>
<evidence type="ECO:0000313" key="3">
    <source>
        <dbReference type="Proteomes" id="UP000003167"/>
    </source>
</evidence>
<sequence length="229" mass="27364">MQVHFLYAGKMRKFILLMMSILFTACVASTPKKSISRKSRQKVCLERLDTADANKRILEYRKMEEEKFPDIQFMGPATDCRYSDSMGYVVYIGKDDDGYLKMRRRKGSQFGEYRYYFLNGHLKVSGEYYFQDFHCGIWREYDEKGNLLKETDMDKPYQKYSWQNILAFAKKRNINLYDDQTTVDRYVDESNIPHWYITWKDKTEVYFHLVTIDARNGDVIEDDIAYGKK</sequence>
<reference evidence="2 3" key="1">
    <citation type="submission" date="2011-12" db="EMBL/GenBank/DDBJ databases">
        <title>The Genome Sequence of Prevotella maculosa OT 289.</title>
        <authorList>
            <consortium name="The Broad Institute Genome Sequencing Platform"/>
            <person name="Earl A."/>
            <person name="Ward D."/>
            <person name="Feldgarden M."/>
            <person name="Gevers D."/>
            <person name="Izard J."/>
            <person name="Blanton J.M."/>
            <person name="Mathney J."/>
            <person name="Tanner A.C."/>
            <person name="Dewhirst F.E."/>
            <person name="Young S.K."/>
            <person name="Zeng Q."/>
            <person name="Gargeya S."/>
            <person name="Fitzgerald M."/>
            <person name="Haas B."/>
            <person name="Abouelleil A."/>
            <person name="Alvarado L."/>
            <person name="Arachchi H.M."/>
            <person name="Berlin A."/>
            <person name="Chapman S.B."/>
            <person name="Gearin G."/>
            <person name="Goldberg J."/>
            <person name="Griggs A."/>
            <person name="Gujja S."/>
            <person name="Hansen M."/>
            <person name="Heiman D."/>
            <person name="Howarth C."/>
            <person name="Larimer J."/>
            <person name="Lui A."/>
            <person name="MacDonald P.J.P."/>
            <person name="McCowen C."/>
            <person name="Montmayeur A."/>
            <person name="Murphy C."/>
            <person name="Neiman D."/>
            <person name="Pearson M."/>
            <person name="Priest M."/>
            <person name="Roberts A."/>
            <person name="Saif S."/>
            <person name="Shea T."/>
            <person name="Sisk P."/>
            <person name="Stolte C."/>
            <person name="Sykes S."/>
            <person name="Wortman J."/>
            <person name="Nusbaum C."/>
            <person name="Birren B."/>
        </authorList>
    </citation>
    <scope>NUCLEOTIDE SEQUENCE [LARGE SCALE GENOMIC DNA]</scope>
    <source>
        <strain evidence="2 3">OT 289</strain>
    </source>
</reference>
<keyword evidence="3" id="KW-1185">Reference proteome</keyword>
<dbReference type="STRING" id="999422.HMPREF9944_01910"/>
<name>H1HP16_9BACT</name>
<protein>
    <recommendedName>
        <fullName evidence="4">PepSY domain-containing protein</fullName>
    </recommendedName>
</protein>
<gene>
    <name evidence="2" type="ORF">HMPREF9944_01910</name>
</gene>
<dbReference type="HOGENOM" id="CLU_1371135_0_0_10"/>
<dbReference type="SUPFAM" id="SSF82185">
    <property type="entry name" value="Histone H3 K4-specific methyltransferase SET7/9 N-terminal domain"/>
    <property type="match status" value="1"/>
</dbReference>